<evidence type="ECO:0000256" key="1">
    <source>
        <dbReference type="SAM" id="Phobius"/>
    </source>
</evidence>
<dbReference type="AlphaFoldDB" id="A0A2W5T689"/>
<dbReference type="InterPro" id="IPR036938">
    <property type="entry name" value="PAP2/HPO_sf"/>
</dbReference>
<evidence type="ECO:0000259" key="2">
    <source>
        <dbReference type="SMART" id="SM00014"/>
    </source>
</evidence>
<dbReference type="Pfam" id="PF01569">
    <property type="entry name" value="PAP2"/>
    <property type="match status" value="1"/>
</dbReference>
<dbReference type="PANTHER" id="PTHR14969:SF13">
    <property type="entry name" value="AT30094P"/>
    <property type="match status" value="1"/>
</dbReference>
<feature type="transmembrane region" description="Helical" evidence="1">
    <location>
        <begin position="181"/>
        <end position="201"/>
    </location>
</feature>
<keyword evidence="1" id="KW-0472">Membrane</keyword>
<protein>
    <recommendedName>
        <fullName evidence="2">Phosphatidic acid phosphatase type 2/haloperoxidase domain-containing protein</fullName>
    </recommendedName>
</protein>
<dbReference type="CDD" id="cd01610">
    <property type="entry name" value="PAP2_like"/>
    <property type="match status" value="1"/>
</dbReference>
<evidence type="ECO:0000313" key="3">
    <source>
        <dbReference type="EMBL" id="PZR10542.1"/>
    </source>
</evidence>
<dbReference type="SUPFAM" id="SSF48317">
    <property type="entry name" value="Acid phosphatase/Vanadium-dependent haloperoxidase"/>
    <property type="match status" value="1"/>
</dbReference>
<sequence>MRRSFMTLKYGAHMGIAFRFLRGMSRRMQRVVAWDVRISKALEARRRHRVITWVCVALSWSGAGGVWAALSIGLWGLLQFDVSVMPRQLDFLRAMATALVALIIGSVVKRVVKRSRPFASTHGITRGIWAPGEHHSFPSTHAATSVALAVALVLIGHPLAWVVSAWAAGVVFSRVWLGVHFPSDVAAGSLLGVLCGALVSFF</sequence>
<proteinExistence type="predicted"/>
<feature type="transmembrane region" description="Helical" evidence="1">
    <location>
        <begin position="146"/>
        <end position="169"/>
    </location>
</feature>
<dbReference type="Gene3D" id="1.20.144.10">
    <property type="entry name" value="Phosphatidic acid phosphatase type 2/haloperoxidase"/>
    <property type="match status" value="1"/>
</dbReference>
<reference evidence="3 4" key="1">
    <citation type="submission" date="2017-08" db="EMBL/GenBank/DDBJ databases">
        <title>Infants hospitalized years apart are colonized by the same room-sourced microbial strains.</title>
        <authorList>
            <person name="Brooks B."/>
            <person name="Olm M.R."/>
            <person name="Firek B.A."/>
            <person name="Baker R."/>
            <person name="Thomas B.C."/>
            <person name="Morowitz M.J."/>
            <person name="Banfield J.F."/>
        </authorList>
    </citation>
    <scope>NUCLEOTIDE SEQUENCE [LARGE SCALE GENOMIC DNA]</scope>
    <source>
        <strain evidence="3">S2_003_000_R2_14</strain>
    </source>
</reference>
<dbReference type="EMBL" id="QFQP01000017">
    <property type="protein sequence ID" value="PZR10542.1"/>
    <property type="molecule type" value="Genomic_DNA"/>
</dbReference>
<feature type="transmembrane region" description="Helical" evidence="1">
    <location>
        <begin position="92"/>
        <end position="112"/>
    </location>
</feature>
<organism evidence="3 4">
    <name type="scientific">Archangium gephyra</name>
    <dbReference type="NCBI Taxonomy" id="48"/>
    <lineage>
        <taxon>Bacteria</taxon>
        <taxon>Pseudomonadati</taxon>
        <taxon>Myxococcota</taxon>
        <taxon>Myxococcia</taxon>
        <taxon>Myxococcales</taxon>
        <taxon>Cystobacterineae</taxon>
        <taxon>Archangiaceae</taxon>
        <taxon>Archangium</taxon>
    </lineage>
</organism>
<evidence type="ECO:0000313" key="4">
    <source>
        <dbReference type="Proteomes" id="UP000249061"/>
    </source>
</evidence>
<dbReference type="PANTHER" id="PTHR14969">
    <property type="entry name" value="SPHINGOSINE-1-PHOSPHATE PHOSPHOHYDROLASE"/>
    <property type="match status" value="1"/>
</dbReference>
<name>A0A2W5T689_9BACT</name>
<feature type="domain" description="Phosphatidic acid phosphatase type 2/haloperoxidase" evidence="2">
    <location>
        <begin position="91"/>
        <end position="200"/>
    </location>
</feature>
<gene>
    <name evidence="3" type="ORF">DI536_20080</name>
</gene>
<accession>A0A2W5T689</accession>
<comment type="caution">
    <text evidence="3">The sequence shown here is derived from an EMBL/GenBank/DDBJ whole genome shotgun (WGS) entry which is preliminary data.</text>
</comment>
<dbReference type="SMART" id="SM00014">
    <property type="entry name" value="acidPPc"/>
    <property type="match status" value="1"/>
</dbReference>
<dbReference type="InterPro" id="IPR000326">
    <property type="entry name" value="PAP2/HPO"/>
</dbReference>
<keyword evidence="1" id="KW-1133">Transmembrane helix</keyword>
<keyword evidence="1" id="KW-0812">Transmembrane</keyword>
<dbReference type="Proteomes" id="UP000249061">
    <property type="component" value="Unassembled WGS sequence"/>
</dbReference>